<evidence type="ECO:0000256" key="3">
    <source>
        <dbReference type="ARBA" id="ARBA00022692"/>
    </source>
</evidence>
<dbReference type="EMBL" id="CP062796">
    <property type="protein sequence ID" value="QUL99455.1"/>
    <property type="molecule type" value="Genomic_DNA"/>
</dbReference>
<evidence type="ECO:0000256" key="6">
    <source>
        <dbReference type="HAMAP-Rule" id="MF_01515"/>
    </source>
</evidence>
<name>A0AAT9LE82_9FIRM</name>
<dbReference type="GO" id="GO:0005886">
    <property type="term" value="C:plasma membrane"/>
    <property type="evidence" value="ECO:0007669"/>
    <property type="project" value="UniProtKB-SubCell"/>
</dbReference>
<proteinExistence type="inferred from homology"/>
<dbReference type="KEGG" id="fcz:IMF26_05285"/>
<comment type="similarity">
    <text evidence="6">Belongs to the UPF0316 family.</text>
</comment>
<keyword evidence="4 6" id="KW-1133">Transmembrane helix</keyword>
<dbReference type="PANTHER" id="PTHR40060:SF1">
    <property type="entry name" value="UPF0316 PROTEIN YEBE"/>
    <property type="match status" value="1"/>
</dbReference>
<dbReference type="InterPro" id="IPR022930">
    <property type="entry name" value="UPF0316"/>
</dbReference>
<evidence type="ECO:0000256" key="1">
    <source>
        <dbReference type="ARBA" id="ARBA00004651"/>
    </source>
</evidence>
<evidence type="ECO:0000256" key="2">
    <source>
        <dbReference type="ARBA" id="ARBA00022475"/>
    </source>
</evidence>
<feature type="domain" description="DUF5698" evidence="8">
    <location>
        <begin position="20"/>
        <end position="76"/>
    </location>
</feature>
<reference evidence="9" key="1">
    <citation type="submission" date="2020-10" db="EMBL/GenBank/DDBJ databases">
        <authorList>
            <person name="Kadnikov V."/>
            <person name="Beletsky A.V."/>
            <person name="Mardanov A.V."/>
            <person name="Karnachuk O.V."/>
            <person name="Ravin N.V."/>
        </authorList>
    </citation>
    <scope>NUCLEOTIDE SEQUENCE</scope>
    <source>
        <strain evidence="9">Bu02</strain>
    </source>
</reference>
<evidence type="ECO:0000313" key="9">
    <source>
        <dbReference type="EMBL" id="QUL99455.1"/>
    </source>
</evidence>
<keyword evidence="3 6" id="KW-0812">Transmembrane</keyword>
<evidence type="ECO:0000259" key="8">
    <source>
        <dbReference type="Pfam" id="PF18955"/>
    </source>
</evidence>
<dbReference type="Gene3D" id="3.30.70.120">
    <property type="match status" value="1"/>
</dbReference>
<keyword evidence="2 6" id="KW-1003">Cell membrane</keyword>
<dbReference type="AlphaFoldDB" id="A0AAT9LE82"/>
<organism evidence="9">
    <name type="scientific">Candidatus Fermentithermobacillus carboniphilus</name>
    <dbReference type="NCBI Taxonomy" id="3085328"/>
    <lineage>
        <taxon>Bacteria</taxon>
        <taxon>Bacillati</taxon>
        <taxon>Bacillota</taxon>
        <taxon>Candidatus Fermentithermobacillia</taxon>
        <taxon>Candidatus Fermentithermobacillales</taxon>
        <taxon>Candidatus Fermentithermobacillaceae</taxon>
        <taxon>Candidatus Fermentithermobacillus</taxon>
    </lineage>
</organism>
<evidence type="ECO:0000256" key="5">
    <source>
        <dbReference type="ARBA" id="ARBA00023136"/>
    </source>
</evidence>
<keyword evidence="5 6" id="KW-0472">Membrane</keyword>
<sequence>MLLEYLLIFLARVCDVSLSTVRMLLVVRGKRYPAAAIGFVEASVYVLALTRVMRNISDPWKVLAYGLGFASGTLLGSFIEERLALGHVSLEVIPQDETGEELLKALRSAGYGVTVLEGQGMTGQKMVLLVSTDRKSLPRLNAIIEEFSPNCFMTVLETRAVRGGVIPYRKAK</sequence>
<dbReference type="CDD" id="cd16381">
    <property type="entry name" value="YitT_C_like_1"/>
    <property type="match status" value="1"/>
</dbReference>
<protein>
    <recommendedName>
        <fullName evidence="6">UPF0316 protein IMF26_05285</fullName>
    </recommendedName>
</protein>
<dbReference type="InterPro" id="IPR015867">
    <property type="entry name" value="N-reg_PII/ATP_PRibTrfase_C"/>
</dbReference>
<evidence type="ECO:0000256" key="4">
    <source>
        <dbReference type="ARBA" id="ARBA00022989"/>
    </source>
</evidence>
<gene>
    <name evidence="9" type="ORF">IMF26_05285</name>
</gene>
<evidence type="ECO:0000259" key="7">
    <source>
        <dbReference type="Pfam" id="PF10035"/>
    </source>
</evidence>
<dbReference type="InterPro" id="IPR044035">
    <property type="entry name" value="DUF5698"/>
</dbReference>
<dbReference type="HAMAP" id="MF_01515">
    <property type="entry name" value="UPF0316"/>
    <property type="match status" value="1"/>
</dbReference>
<comment type="subcellular location">
    <subcellularLocation>
        <location evidence="1 6">Cell membrane</location>
        <topology evidence="1 6">Multi-pass membrane protein</topology>
    </subcellularLocation>
</comment>
<dbReference type="Pfam" id="PF10035">
    <property type="entry name" value="DUF2179"/>
    <property type="match status" value="1"/>
</dbReference>
<feature type="domain" description="DUF2179" evidence="7">
    <location>
        <begin position="111"/>
        <end position="163"/>
    </location>
</feature>
<accession>A0AAT9LE82</accession>
<dbReference type="InterPro" id="IPR019264">
    <property type="entry name" value="DUF2179"/>
</dbReference>
<dbReference type="Pfam" id="PF18955">
    <property type="entry name" value="DUF5698"/>
    <property type="match status" value="1"/>
</dbReference>
<reference evidence="9" key="2">
    <citation type="journal article" date="2023" name="Biology">
        <title>Prokaryotic Life Associated with Coal-Fire Gas Vents Revealed by Metagenomics.</title>
        <authorList>
            <person name="Kadnikov V.V."/>
            <person name="Mardanov A.V."/>
            <person name="Beletsky A.V."/>
            <person name="Karnachuk O.V."/>
            <person name="Ravin N.V."/>
        </authorList>
    </citation>
    <scope>NUCLEOTIDE SEQUENCE</scope>
    <source>
        <strain evidence="9">Bu02</strain>
    </source>
</reference>
<dbReference type="PANTHER" id="PTHR40060">
    <property type="entry name" value="UPF0316 PROTEIN YEBE"/>
    <property type="match status" value="1"/>
</dbReference>